<feature type="region of interest" description="Disordered" evidence="1">
    <location>
        <begin position="79"/>
        <end position="112"/>
    </location>
</feature>
<evidence type="ECO:0000313" key="2">
    <source>
        <dbReference type="EMBL" id="KAL1640459.1"/>
    </source>
</evidence>
<evidence type="ECO:0000256" key="1">
    <source>
        <dbReference type="SAM" id="MobiDB-lite"/>
    </source>
</evidence>
<feature type="compositionally biased region" description="Low complexity" evidence="1">
    <location>
        <begin position="154"/>
        <end position="166"/>
    </location>
</feature>
<accession>A0ABR3TLR4</accession>
<comment type="caution">
    <text evidence="2">The sequence shown here is derived from an EMBL/GenBank/DDBJ whole genome shotgun (WGS) entry which is preliminary data.</text>
</comment>
<name>A0ABR3TLR4_9PEZI</name>
<organism evidence="2 3">
    <name type="scientific">Diplodia intermedia</name>
    <dbReference type="NCBI Taxonomy" id="856260"/>
    <lineage>
        <taxon>Eukaryota</taxon>
        <taxon>Fungi</taxon>
        <taxon>Dikarya</taxon>
        <taxon>Ascomycota</taxon>
        <taxon>Pezizomycotina</taxon>
        <taxon>Dothideomycetes</taxon>
        <taxon>Dothideomycetes incertae sedis</taxon>
        <taxon>Botryosphaeriales</taxon>
        <taxon>Botryosphaeriaceae</taxon>
        <taxon>Diplodia</taxon>
    </lineage>
</organism>
<feature type="region of interest" description="Disordered" evidence="1">
    <location>
        <begin position="152"/>
        <end position="201"/>
    </location>
</feature>
<keyword evidence="3" id="KW-1185">Reference proteome</keyword>
<evidence type="ECO:0000313" key="3">
    <source>
        <dbReference type="Proteomes" id="UP001521184"/>
    </source>
</evidence>
<feature type="compositionally biased region" description="Low complexity" evidence="1">
    <location>
        <begin position="102"/>
        <end position="111"/>
    </location>
</feature>
<feature type="compositionally biased region" description="Pro residues" evidence="1">
    <location>
        <begin position="171"/>
        <end position="186"/>
    </location>
</feature>
<protein>
    <submittedName>
        <fullName evidence="2">Uncharacterized protein</fullName>
    </submittedName>
</protein>
<reference evidence="2 3" key="1">
    <citation type="journal article" date="2023" name="Plant Dis.">
        <title>First Report of Diplodia intermedia Causing Canker and Dieback Diseases on Apple Trees in Canada.</title>
        <authorList>
            <person name="Ellouze W."/>
            <person name="Ilyukhin E."/>
            <person name="Sulman M."/>
            <person name="Ali S."/>
        </authorList>
    </citation>
    <scope>NUCLEOTIDE SEQUENCE [LARGE SCALE GENOMIC DNA]</scope>
    <source>
        <strain evidence="2 3">M45-28</strain>
    </source>
</reference>
<feature type="compositionally biased region" description="Pro residues" evidence="1">
    <location>
        <begin position="85"/>
        <end position="94"/>
    </location>
</feature>
<dbReference type="Proteomes" id="UP001521184">
    <property type="component" value="Unassembled WGS sequence"/>
</dbReference>
<dbReference type="EMBL" id="JAKEKT020000050">
    <property type="protein sequence ID" value="KAL1640459.1"/>
    <property type="molecule type" value="Genomic_DNA"/>
</dbReference>
<sequence>MRAYDAPWKLCEIVLYDFPHDKVVAPSDQVELVTKATLASCMCEDSAVVMAGMIERVLGPFPATISEIAVRTVSDPPLTVHAIKSPPPSPPPSPGGGGGGASRNTAAASAGTPDPAIFNHYAHHIRLALPSGRTEEYAFDLTSAQYGWGSFANTTTNTTTPSNSNSHSKHSPPPPTPPPPPPPGPLVPWHTTPPRSARCAY</sequence>
<proteinExistence type="predicted"/>
<gene>
    <name evidence="2" type="ORF">SLS58_006957</name>
</gene>